<sequence>MAKQLYIIHGYGASPREHWFPWLKNTMEEKGWTVSILEMPDSEHPKFDKWLKAMKENIKNINENTYFVAHSLGTITTLQYLSQYENLPKFGGFILVSGFDEGIAGFEELRPFVKEKPDYKKINEKAELRAVVAAKDDHIVPIKLSEKVAKKLNGKFYPVEKGGHFLDREGFTELPLVKEILEKNEI</sequence>
<dbReference type="Proteomes" id="UP000004226">
    <property type="component" value="Unassembled WGS sequence"/>
</dbReference>
<dbReference type="RefSeq" id="WP_006808057.1">
    <property type="nucleotide sequence ID" value="NZ_ADAD01000174.1"/>
</dbReference>
<gene>
    <name evidence="1" type="ORF">HMPREF0554_0510</name>
</gene>
<dbReference type="InterPro" id="IPR029058">
    <property type="entry name" value="AB_hydrolase_fold"/>
</dbReference>
<evidence type="ECO:0000313" key="1">
    <source>
        <dbReference type="EMBL" id="EEY34299.1"/>
    </source>
</evidence>
<dbReference type="GO" id="GO:0016787">
    <property type="term" value="F:hydrolase activity"/>
    <property type="evidence" value="ECO:0007669"/>
    <property type="project" value="InterPro"/>
</dbReference>
<reference evidence="1 2" key="1">
    <citation type="submission" date="2009-10" db="EMBL/GenBank/DDBJ databases">
        <authorList>
            <person name="Harkins D.M."/>
            <person name="Madupu R."/>
            <person name="Durkin A.S."/>
            <person name="Torralba M."/>
            <person name="Methe B."/>
            <person name="Sutton G.G."/>
            <person name="Strausberg R.L."/>
            <person name="Nelson K.E."/>
        </authorList>
    </citation>
    <scope>NUCLEOTIDE SEQUENCE [LARGE SCALE GENOMIC DNA]</scope>
    <source>
        <strain evidence="1 2">F0264</strain>
    </source>
</reference>
<comment type="caution">
    <text evidence="1">The sequence shown here is derived from an EMBL/GenBank/DDBJ whole genome shotgun (WGS) entry which is preliminary data.</text>
</comment>
<dbReference type="EMBL" id="ADAD01000174">
    <property type="protein sequence ID" value="EEY34299.1"/>
    <property type="molecule type" value="Genomic_DNA"/>
</dbReference>
<keyword evidence="2" id="KW-1185">Reference proteome</keyword>
<dbReference type="Pfam" id="PF06821">
    <property type="entry name" value="Ser_hydrolase"/>
    <property type="match status" value="1"/>
</dbReference>
<accession>D0GNJ9</accession>
<dbReference type="PANTHER" id="PTHR15394:SF3">
    <property type="entry name" value="SERINE HYDROLASE RBBP9"/>
    <property type="match status" value="1"/>
</dbReference>
<evidence type="ECO:0000313" key="2">
    <source>
        <dbReference type="Proteomes" id="UP000004226"/>
    </source>
</evidence>
<name>D0GNJ9_9FUSO</name>
<dbReference type="AlphaFoldDB" id="D0GNJ9"/>
<dbReference type="eggNOG" id="COG3545">
    <property type="taxonomic scope" value="Bacteria"/>
</dbReference>
<dbReference type="SUPFAM" id="SSF53474">
    <property type="entry name" value="alpha/beta-Hydrolases"/>
    <property type="match status" value="1"/>
</dbReference>
<dbReference type="InterPro" id="IPR010662">
    <property type="entry name" value="RBBP9/YdeN"/>
</dbReference>
<proteinExistence type="predicted"/>
<evidence type="ECO:0008006" key="3">
    <source>
        <dbReference type="Google" id="ProtNLM"/>
    </source>
</evidence>
<protein>
    <recommendedName>
        <fullName evidence="3">Serine hydrolase</fullName>
    </recommendedName>
</protein>
<dbReference type="PANTHER" id="PTHR15394">
    <property type="entry name" value="SERINE HYDROLASE RBBP9"/>
    <property type="match status" value="1"/>
</dbReference>
<organism evidence="1 2">
    <name type="scientific">Pseudoleptotrichia goodfellowii F0264</name>
    <dbReference type="NCBI Taxonomy" id="596323"/>
    <lineage>
        <taxon>Bacteria</taxon>
        <taxon>Fusobacteriati</taxon>
        <taxon>Fusobacteriota</taxon>
        <taxon>Fusobacteriia</taxon>
        <taxon>Fusobacteriales</taxon>
        <taxon>Leptotrichiaceae</taxon>
        <taxon>Pseudoleptotrichia</taxon>
    </lineage>
</organism>
<dbReference type="Gene3D" id="3.40.50.1820">
    <property type="entry name" value="alpha/beta hydrolase"/>
    <property type="match status" value="1"/>
</dbReference>